<dbReference type="Gene3D" id="3.15.20.10">
    <property type="entry name" value="Bactericidal permeability-increasing protein, domain 2"/>
    <property type="match status" value="1"/>
</dbReference>
<dbReference type="PANTHER" id="PTHR10504">
    <property type="entry name" value="BACTERICIDAL PERMEABILITY-INCREASING BPI PROTEIN-RELATED"/>
    <property type="match status" value="1"/>
</dbReference>
<dbReference type="OrthoDB" id="5874601at2759"/>
<dbReference type="GO" id="GO:0008289">
    <property type="term" value="F:lipid binding"/>
    <property type="evidence" value="ECO:0007669"/>
    <property type="project" value="InterPro"/>
</dbReference>
<dbReference type="SMART" id="SM00328">
    <property type="entry name" value="BPI1"/>
    <property type="match status" value="1"/>
</dbReference>
<dbReference type="Proteomes" id="UP000746747">
    <property type="component" value="Unassembled WGS sequence"/>
</dbReference>
<dbReference type="InterPro" id="IPR017943">
    <property type="entry name" value="Bactericidal_perm-incr_a/b_dom"/>
</dbReference>
<dbReference type="InterPro" id="IPR001124">
    <property type="entry name" value="Lipid-bd_serum_glycop_C"/>
</dbReference>
<dbReference type="InterPro" id="IPR017942">
    <property type="entry name" value="Lipid-bd_serum_glycop_N"/>
</dbReference>
<gene>
    <name evidence="4" type="ORF">CJOHNSTONI_LOCUS6257</name>
</gene>
<dbReference type="Gene3D" id="3.15.10.10">
    <property type="entry name" value="Bactericidal permeability-increasing protein, domain 1"/>
    <property type="match status" value="1"/>
</dbReference>
<evidence type="ECO:0000313" key="5">
    <source>
        <dbReference type="Proteomes" id="UP000746747"/>
    </source>
</evidence>
<proteinExistence type="inferred from homology"/>
<feature type="domain" description="Lipid-binding serum glycoprotein N-terminal" evidence="3">
    <location>
        <begin position="41"/>
        <end position="271"/>
    </location>
</feature>
<dbReference type="PANTHER" id="PTHR10504:SF144">
    <property type="entry name" value="BPI1 DOMAIN-CONTAINING PROTEIN"/>
    <property type="match status" value="1"/>
</dbReference>
<accession>A0A8J2M8S0</accession>
<evidence type="ECO:0000259" key="3">
    <source>
        <dbReference type="SMART" id="SM00328"/>
    </source>
</evidence>
<protein>
    <recommendedName>
        <fullName evidence="3">Lipid-binding serum glycoprotein N-terminal domain-containing protein</fullName>
    </recommendedName>
</protein>
<dbReference type="AlphaFoldDB" id="A0A8J2M8S0"/>
<dbReference type="SUPFAM" id="SSF55394">
    <property type="entry name" value="Bactericidal permeability-increasing protein, BPI"/>
    <property type="match status" value="2"/>
</dbReference>
<name>A0A8J2M8S0_9BILA</name>
<keyword evidence="2" id="KW-1015">Disulfide bond</keyword>
<sequence>MLPGVTIRGQGTRSSTINDKQHISSRLLRVVRHNLPGMEFRINSNGFLYASLLAKLIINNEIERLRLQPLKRCFQQFNGCITISNLVILRYQCPKLVSLLPSPPNRLIFVIQNLDLEIRGNINGKIRVLLPIKLNNTVYLRIHQISAIVRFFVYRTLNGSLYVRTIGCHVSVGFSDIFLQNDDLIGNIFNTYFRSNGTEQIRKQLSFRVCKIIRNIVKRKINAPFRNMPKIISFSKLFNFGKTTINSIKLIGFTKPCRMPLCREKIQNHATITHFPISTVNLSTVSDTKSMFTGNVNNQKSLTMEMKYNDNMDKVSDMPSLYQLSSTHAKTSQSITLSPSQIDAPNFLDPCADCYSINKSIPFQNLDNLIKHINEILSNAMLNMRLTKVSATFDYFHLGLRAALNTEGKMDEKLFDPFPMHFQQFYNGSKKRMLDVKIVINFRNDAIMFRIGPETPKLGRFLKTTCADDDYDDFGNFDVNEDEDFDDDENSTITIAKFIKRRKRNAANDDSDNDKNDNMESNEEKEMFNGLEICIGDIMPAVQHKYPKKLMHIKIYSKRTPTITLSAERNGTVRVDLELEAVLYIDDSGEKIGTMLISSIIDGNIHISANRVNIQVEIKSLKLVDKDNTLQLSPDALDNLANLSKDVIAQTANNELSNGLIIELSMEKLKYNLVKPKFSIIDHAIHISTDFNIPASILGIISSTIC</sequence>
<dbReference type="GO" id="GO:0005615">
    <property type="term" value="C:extracellular space"/>
    <property type="evidence" value="ECO:0007669"/>
    <property type="project" value="TreeGrafter"/>
</dbReference>
<evidence type="ECO:0000313" key="4">
    <source>
        <dbReference type="EMBL" id="CAG9536323.1"/>
    </source>
</evidence>
<evidence type="ECO:0000256" key="2">
    <source>
        <dbReference type="ARBA" id="ARBA00023157"/>
    </source>
</evidence>
<evidence type="ECO:0000256" key="1">
    <source>
        <dbReference type="ARBA" id="ARBA00007292"/>
    </source>
</evidence>
<comment type="similarity">
    <text evidence="1">Belongs to the BPI/LBP/Plunc superfamily. BPI/LBP family.</text>
</comment>
<dbReference type="InterPro" id="IPR032942">
    <property type="entry name" value="BPI/LBP/Plunc"/>
</dbReference>
<dbReference type="Pfam" id="PF02886">
    <property type="entry name" value="LBP_BPI_CETP_C"/>
    <property type="match status" value="1"/>
</dbReference>
<comment type="caution">
    <text evidence="4">The sequence shown here is derived from an EMBL/GenBank/DDBJ whole genome shotgun (WGS) entry which is preliminary data.</text>
</comment>
<reference evidence="4" key="1">
    <citation type="submission" date="2021-09" db="EMBL/GenBank/DDBJ databases">
        <authorList>
            <consortium name="Pathogen Informatics"/>
        </authorList>
    </citation>
    <scope>NUCLEOTIDE SEQUENCE</scope>
</reference>
<keyword evidence="5" id="KW-1185">Reference proteome</keyword>
<organism evidence="4 5">
    <name type="scientific">Cercopithifilaria johnstoni</name>
    <dbReference type="NCBI Taxonomy" id="2874296"/>
    <lineage>
        <taxon>Eukaryota</taxon>
        <taxon>Metazoa</taxon>
        <taxon>Ecdysozoa</taxon>
        <taxon>Nematoda</taxon>
        <taxon>Chromadorea</taxon>
        <taxon>Rhabditida</taxon>
        <taxon>Spirurina</taxon>
        <taxon>Spiruromorpha</taxon>
        <taxon>Filarioidea</taxon>
        <taxon>Onchocercidae</taxon>
        <taxon>Cercopithifilaria</taxon>
    </lineage>
</organism>
<dbReference type="EMBL" id="CAKAEH010001443">
    <property type="protein sequence ID" value="CAG9536323.1"/>
    <property type="molecule type" value="Genomic_DNA"/>
</dbReference>